<feature type="compositionally biased region" description="Polar residues" evidence="1">
    <location>
        <begin position="1"/>
        <end position="11"/>
    </location>
</feature>
<evidence type="ECO:0000256" key="1">
    <source>
        <dbReference type="SAM" id="MobiDB-lite"/>
    </source>
</evidence>
<comment type="caution">
    <text evidence="2">The sequence shown here is derived from an EMBL/GenBank/DDBJ whole genome shotgun (WGS) entry which is preliminary data.</text>
</comment>
<feature type="compositionally biased region" description="Basic and acidic residues" evidence="1">
    <location>
        <begin position="15"/>
        <end position="26"/>
    </location>
</feature>
<evidence type="ECO:0000313" key="3">
    <source>
        <dbReference type="Proteomes" id="UP001281761"/>
    </source>
</evidence>
<name>A0ABQ9WTS1_9EUKA</name>
<evidence type="ECO:0000313" key="2">
    <source>
        <dbReference type="EMBL" id="KAK2942718.1"/>
    </source>
</evidence>
<reference evidence="2 3" key="1">
    <citation type="journal article" date="2022" name="bioRxiv">
        <title>Genomics of Preaxostyla Flagellates Illuminates Evolutionary Transitions and the Path Towards Mitochondrial Loss.</title>
        <authorList>
            <person name="Novak L.V.F."/>
            <person name="Treitli S.C."/>
            <person name="Pyrih J."/>
            <person name="Halakuc P."/>
            <person name="Pipaliya S.V."/>
            <person name="Vacek V."/>
            <person name="Brzon O."/>
            <person name="Soukal P."/>
            <person name="Eme L."/>
            <person name="Dacks J.B."/>
            <person name="Karnkowska A."/>
            <person name="Elias M."/>
            <person name="Hampl V."/>
        </authorList>
    </citation>
    <scope>NUCLEOTIDE SEQUENCE [LARGE SCALE GENOMIC DNA]</scope>
    <source>
        <strain evidence="2">NAU3</strain>
        <tissue evidence="2">Gut</tissue>
    </source>
</reference>
<dbReference type="EMBL" id="JARBJD010000387">
    <property type="protein sequence ID" value="KAK2942718.1"/>
    <property type="molecule type" value="Genomic_DNA"/>
</dbReference>
<accession>A0ABQ9WTS1</accession>
<feature type="region of interest" description="Disordered" evidence="1">
    <location>
        <begin position="1"/>
        <end position="80"/>
    </location>
</feature>
<feature type="compositionally biased region" description="Basic and acidic residues" evidence="1">
    <location>
        <begin position="38"/>
        <end position="52"/>
    </location>
</feature>
<sequence>MLNGKQQSNPTRGAHGADTEWAKRQSQDNTGTKQSKTGKKEGVTTMNKERRTPRTAKTTKRNEKKAMLLKQGGRKSKTMF</sequence>
<protein>
    <submittedName>
        <fullName evidence="2">Uncharacterized protein</fullName>
    </submittedName>
</protein>
<organism evidence="2 3">
    <name type="scientific">Blattamonas nauphoetae</name>
    <dbReference type="NCBI Taxonomy" id="2049346"/>
    <lineage>
        <taxon>Eukaryota</taxon>
        <taxon>Metamonada</taxon>
        <taxon>Preaxostyla</taxon>
        <taxon>Oxymonadida</taxon>
        <taxon>Blattamonas</taxon>
    </lineage>
</organism>
<keyword evidence="3" id="KW-1185">Reference proteome</keyword>
<gene>
    <name evidence="2" type="ORF">BLNAU_22359</name>
</gene>
<proteinExistence type="predicted"/>
<dbReference type="Proteomes" id="UP001281761">
    <property type="component" value="Unassembled WGS sequence"/>
</dbReference>